<dbReference type="AlphaFoldDB" id="A0A0A9DJ83"/>
<evidence type="ECO:0000313" key="2">
    <source>
        <dbReference type="EMBL" id="JAD86743.1"/>
    </source>
</evidence>
<dbReference type="EMBL" id="GBRH01211152">
    <property type="protein sequence ID" value="JAD86743.1"/>
    <property type="molecule type" value="Transcribed_RNA"/>
</dbReference>
<name>A0A0A9DJ83_ARUDO</name>
<feature type="region of interest" description="Disordered" evidence="1">
    <location>
        <begin position="1"/>
        <end position="29"/>
    </location>
</feature>
<protein>
    <submittedName>
        <fullName evidence="2">Uncharacterized protein</fullName>
    </submittedName>
</protein>
<evidence type="ECO:0000256" key="1">
    <source>
        <dbReference type="SAM" id="MobiDB-lite"/>
    </source>
</evidence>
<reference evidence="2" key="2">
    <citation type="journal article" date="2015" name="Data Brief">
        <title>Shoot transcriptome of the giant reed, Arundo donax.</title>
        <authorList>
            <person name="Barrero R.A."/>
            <person name="Guerrero F.D."/>
            <person name="Moolhuijzen P."/>
            <person name="Goolsby J.A."/>
            <person name="Tidwell J."/>
            <person name="Bellgard S.E."/>
            <person name="Bellgard M.I."/>
        </authorList>
    </citation>
    <scope>NUCLEOTIDE SEQUENCE</scope>
    <source>
        <tissue evidence="2">Shoot tissue taken approximately 20 cm above the soil surface</tissue>
    </source>
</reference>
<sequence>MAYRTSCTAPRKLPHPSGIATKGSRPSKP</sequence>
<proteinExistence type="predicted"/>
<organism evidence="2">
    <name type="scientific">Arundo donax</name>
    <name type="common">Giant reed</name>
    <name type="synonym">Donax arundinaceus</name>
    <dbReference type="NCBI Taxonomy" id="35708"/>
    <lineage>
        <taxon>Eukaryota</taxon>
        <taxon>Viridiplantae</taxon>
        <taxon>Streptophyta</taxon>
        <taxon>Embryophyta</taxon>
        <taxon>Tracheophyta</taxon>
        <taxon>Spermatophyta</taxon>
        <taxon>Magnoliopsida</taxon>
        <taxon>Liliopsida</taxon>
        <taxon>Poales</taxon>
        <taxon>Poaceae</taxon>
        <taxon>PACMAD clade</taxon>
        <taxon>Arundinoideae</taxon>
        <taxon>Arundineae</taxon>
        <taxon>Arundo</taxon>
    </lineage>
</organism>
<reference evidence="2" key="1">
    <citation type="submission" date="2014-09" db="EMBL/GenBank/DDBJ databases">
        <authorList>
            <person name="Magalhaes I.L.F."/>
            <person name="Oliveira U."/>
            <person name="Santos F.R."/>
            <person name="Vidigal T.H.D.A."/>
            <person name="Brescovit A.D."/>
            <person name="Santos A.J."/>
        </authorList>
    </citation>
    <scope>NUCLEOTIDE SEQUENCE</scope>
    <source>
        <tissue evidence="2">Shoot tissue taken approximately 20 cm above the soil surface</tissue>
    </source>
</reference>
<accession>A0A0A9DJ83</accession>